<feature type="region of interest" description="Disordered" evidence="1">
    <location>
        <begin position="1"/>
        <end position="56"/>
    </location>
</feature>
<gene>
    <name evidence="2" type="ORF">BN2614_LOCUS2</name>
</gene>
<dbReference type="AlphaFoldDB" id="A0A9X9LHG7"/>
<evidence type="ECO:0000256" key="1">
    <source>
        <dbReference type="SAM" id="MobiDB-lite"/>
    </source>
</evidence>
<reference evidence="2 3" key="1">
    <citation type="submission" date="2018-10" db="EMBL/GenBank/DDBJ databases">
        <authorList>
            <person name="Ekblom R."/>
            <person name="Jareborg N."/>
        </authorList>
    </citation>
    <scope>NUCLEOTIDE SEQUENCE [LARGE SCALE GENOMIC DNA]</scope>
    <source>
        <tissue evidence="2">Muscle</tissue>
    </source>
</reference>
<sequence length="56" mass="5860">MGASGLVQDSSDAWPRPRPGLRLTLEPESLWAGPLGHLQKGAQGSRLGRAGAPPEE</sequence>
<comment type="caution">
    <text evidence="2">The sequence shown here is derived from an EMBL/GenBank/DDBJ whole genome shotgun (WGS) entry which is preliminary data.</text>
</comment>
<dbReference type="Proteomes" id="UP000269945">
    <property type="component" value="Unassembled WGS sequence"/>
</dbReference>
<proteinExistence type="predicted"/>
<accession>A0A9X9LHG7</accession>
<evidence type="ECO:0000313" key="3">
    <source>
        <dbReference type="Proteomes" id="UP000269945"/>
    </source>
</evidence>
<organism evidence="2 3">
    <name type="scientific">Gulo gulo</name>
    <name type="common">Wolverine</name>
    <name type="synonym">Gluton</name>
    <dbReference type="NCBI Taxonomy" id="48420"/>
    <lineage>
        <taxon>Eukaryota</taxon>
        <taxon>Metazoa</taxon>
        <taxon>Chordata</taxon>
        <taxon>Craniata</taxon>
        <taxon>Vertebrata</taxon>
        <taxon>Euteleostomi</taxon>
        <taxon>Mammalia</taxon>
        <taxon>Eutheria</taxon>
        <taxon>Laurasiatheria</taxon>
        <taxon>Carnivora</taxon>
        <taxon>Caniformia</taxon>
        <taxon>Musteloidea</taxon>
        <taxon>Mustelidae</taxon>
        <taxon>Guloninae</taxon>
        <taxon>Gulo</taxon>
    </lineage>
</organism>
<name>A0A9X9LHG7_GULGU</name>
<keyword evidence="3" id="KW-1185">Reference proteome</keyword>
<dbReference type="EMBL" id="CYRY02003710">
    <property type="protein sequence ID" value="VCW68294.1"/>
    <property type="molecule type" value="Genomic_DNA"/>
</dbReference>
<evidence type="ECO:0000313" key="2">
    <source>
        <dbReference type="EMBL" id="VCW68294.1"/>
    </source>
</evidence>
<protein>
    <submittedName>
        <fullName evidence="2">Uncharacterized protein</fullName>
    </submittedName>
</protein>